<dbReference type="Proteomes" id="UP000784294">
    <property type="component" value="Unassembled WGS sequence"/>
</dbReference>
<proteinExistence type="predicted"/>
<evidence type="ECO:0000313" key="1">
    <source>
        <dbReference type="EMBL" id="VEL24003.1"/>
    </source>
</evidence>
<keyword evidence="2" id="KW-1185">Reference proteome</keyword>
<reference evidence="1" key="1">
    <citation type="submission" date="2018-11" db="EMBL/GenBank/DDBJ databases">
        <authorList>
            <consortium name="Pathogen Informatics"/>
        </authorList>
    </citation>
    <scope>NUCLEOTIDE SEQUENCE</scope>
</reference>
<dbReference type="AlphaFoldDB" id="A0A448WZ97"/>
<comment type="caution">
    <text evidence="1">The sequence shown here is derived from an EMBL/GenBank/DDBJ whole genome shotgun (WGS) entry which is preliminary data.</text>
</comment>
<evidence type="ECO:0000313" key="2">
    <source>
        <dbReference type="Proteomes" id="UP000784294"/>
    </source>
</evidence>
<organism evidence="1 2">
    <name type="scientific">Protopolystoma xenopodis</name>
    <dbReference type="NCBI Taxonomy" id="117903"/>
    <lineage>
        <taxon>Eukaryota</taxon>
        <taxon>Metazoa</taxon>
        <taxon>Spiralia</taxon>
        <taxon>Lophotrochozoa</taxon>
        <taxon>Platyhelminthes</taxon>
        <taxon>Monogenea</taxon>
        <taxon>Polyopisthocotylea</taxon>
        <taxon>Polystomatidea</taxon>
        <taxon>Polystomatidae</taxon>
        <taxon>Protopolystoma</taxon>
    </lineage>
</organism>
<name>A0A448WZ97_9PLAT</name>
<gene>
    <name evidence="1" type="ORF">PXEA_LOCUS17443</name>
</gene>
<protein>
    <submittedName>
        <fullName evidence="1">Uncharacterized protein</fullName>
    </submittedName>
</protein>
<sequence length="122" mass="14031">MFLDSKKSSVSGMDLPIQRRLRNSFKYRLGQVCHRPKLNRLFRYRAAKSHSSASAYKCTVNLNASTLQHKSGNPLKRQNLTNSFLSRGYMKKMEELHQLRGLYRDEKASKTLAPIIGYLPGQ</sequence>
<accession>A0A448WZ97</accession>
<dbReference type="EMBL" id="CAAALY010065216">
    <property type="protein sequence ID" value="VEL24003.1"/>
    <property type="molecule type" value="Genomic_DNA"/>
</dbReference>